<dbReference type="HOGENOM" id="CLU_076555_0_0_4"/>
<dbReference type="SUPFAM" id="SSF53448">
    <property type="entry name" value="Nucleotide-diphospho-sugar transferases"/>
    <property type="match status" value="1"/>
</dbReference>
<organism evidence="1">
    <name type="scientific">Dechloromonas aromatica (strain RCB)</name>
    <dbReference type="NCBI Taxonomy" id="159087"/>
    <lineage>
        <taxon>Bacteria</taxon>
        <taxon>Pseudomonadati</taxon>
        <taxon>Pseudomonadota</taxon>
        <taxon>Betaproteobacteria</taxon>
        <taxon>Rhodocyclales</taxon>
        <taxon>Azonexaceae</taxon>
        <taxon>Dechloromonas</taxon>
    </lineage>
</organism>
<protein>
    <recommendedName>
        <fullName evidence="2">Glycosyltransferase 2-like domain-containing protein</fullName>
    </recommendedName>
</protein>
<dbReference type="eggNOG" id="COG1216">
    <property type="taxonomic scope" value="Bacteria"/>
</dbReference>
<evidence type="ECO:0008006" key="2">
    <source>
        <dbReference type="Google" id="ProtNLM"/>
    </source>
</evidence>
<dbReference type="KEGG" id="dar:Daro_2415"/>
<evidence type="ECO:0000313" key="1">
    <source>
        <dbReference type="EMBL" id="AAZ47151.1"/>
    </source>
</evidence>
<dbReference type="EMBL" id="CP000089">
    <property type="protein sequence ID" value="AAZ47151.1"/>
    <property type="molecule type" value="Genomic_DNA"/>
</dbReference>
<gene>
    <name evidence="1" type="ordered locus">Daro_2415</name>
</gene>
<accession>Q47DD0</accession>
<dbReference type="InterPro" id="IPR029044">
    <property type="entry name" value="Nucleotide-diphossugar_trans"/>
</dbReference>
<reference evidence="1" key="1">
    <citation type="submission" date="2005-08" db="EMBL/GenBank/DDBJ databases">
        <title>Complete sequence of Dechloromonas aromatica RCB.</title>
        <authorList>
            <person name="Salinero K.K."/>
            <person name="Copeland A."/>
            <person name="Lucas S."/>
            <person name="Lapidus A."/>
            <person name="Barry K."/>
            <person name="Detter J.C."/>
            <person name="Glavina T."/>
            <person name="Hammon N."/>
            <person name="Israni S."/>
            <person name="Pitluck S."/>
            <person name="Di Bartolo G."/>
            <person name="Trong S."/>
            <person name="Schmutz J."/>
            <person name="Larimer F."/>
            <person name="Land M."/>
            <person name="Ivanova N."/>
            <person name="Richardson P."/>
        </authorList>
    </citation>
    <scope>NUCLEOTIDE SEQUENCE</scope>
    <source>
        <strain evidence="1">RCB</strain>
    </source>
</reference>
<sequence length="287" mass="33393">MKKIKQIYWKIDSKLHQIREIYSFHLTNYFSTKKITNKEKNPVISLTTYGKRVNSVFLTIESIAKGTILPSRIILWLDDPLIFKNKPASLMRLMKRGLEVYLCENFGPHTKYFPYIENEQNPTLPLVTADDDVIYPKYWLSQLFDAWKKNPEYINAHGARTIKFTNGKIAPYLNWSYCSNSEPSFRNFALGIFGVIYPPEFQNKLKLAGRSFINYCPKADDIWLHAIAIRSGFKIKQISNNLIRGVIDTPDTQDMALFHSNQFSGGNDNQIRKTYNEEDYSLLLSEH</sequence>
<name>Q47DD0_DECAR</name>
<proteinExistence type="predicted"/>
<dbReference type="AlphaFoldDB" id="Q47DD0"/>
<dbReference type="STRING" id="159087.Daro_2415"/>